<name>A0A397T705_9GLOM</name>
<dbReference type="Proteomes" id="UP000265703">
    <property type="component" value="Unassembled WGS sequence"/>
</dbReference>
<proteinExistence type="predicted"/>
<dbReference type="Gene3D" id="3.40.1460.10">
    <property type="entry name" value="Nuclease A inhibitor-like"/>
    <property type="match status" value="1"/>
</dbReference>
<evidence type="ECO:0000313" key="1">
    <source>
        <dbReference type="EMBL" id="RIA90881.1"/>
    </source>
</evidence>
<organism evidence="1 2">
    <name type="scientific">Glomus cerebriforme</name>
    <dbReference type="NCBI Taxonomy" id="658196"/>
    <lineage>
        <taxon>Eukaryota</taxon>
        <taxon>Fungi</taxon>
        <taxon>Fungi incertae sedis</taxon>
        <taxon>Mucoromycota</taxon>
        <taxon>Glomeromycotina</taxon>
        <taxon>Glomeromycetes</taxon>
        <taxon>Glomerales</taxon>
        <taxon>Glomeraceae</taxon>
        <taxon>Glomus</taxon>
    </lineage>
</organism>
<dbReference type="EMBL" id="QKYT01000168">
    <property type="protein sequence ID" value="RIA90881.1"/>
    <property type="molecule type" value="Genomic_DNA"/>
</dbReference>
<dbReference type="InterPro" id="IPR012489">
    <property type="entry name" value="NucleaseA_inhib-like"/>
</dbReference>
<accession>A0A397T705</accession>
<keyword evidence="2" id="KW-1185">Reference proteome</keyword>
<dbReference type="PROSITE" id="PS00018">
    <property type="entry name" value="EF_HAND_1"/>
    <property type="match status" value="1"/>
</dbReference>
<dbReference type="SUPFAM" id="SSF82602">
    <property type="entry name" value="Nuclease A inhibitor (NuiA)"/>
    <property type="match status" value="1"/>
</dbReference>
<gene>
    <name evidence="1" type="ORF">C1645_768799</name>
</gene>
<protein>
    <recommendedName>
        <fullName evidence="3">Nuclease A inhibitor-like protein</fullName>
    </recommendedName>
</protein>
<dbReference type="AlphaFoldDB" id="A0A397T705"/>
<sequence>MNSEYQSFLENYENKTRPYVLPKEEEEPTMTVQQDVSTFPAEIQRIRETLLEASSHLLYISESEQKYDFVFIPNEDITELPNDCTQFKSLIKQSNDLTLKNDEDSNRILEFQEFFDNFTAEYAEDPYGQKDGYKELQKIVEATFHGKENVKIYKIGDRRVDVYIVGLIKGAGIVGLKTVSIET</sequence>
<comment type="caution">
    <text evidence="1">The sequence shown here is derived from an EMBL/GenBank/DDBJ whole genome shotgun (WGS) entry which is preliminary data.</text>
</comment>
<reference evidence="1 2" key="1">
    <citation type="submission" date="2018-06" db="EMBL/GenBank/DDBJ databases">
        <title>Comparative genomics reveals the genomic features of Rhizophagus irregularis, R. cerebriforme, R. diaphanum and Gigaspora rosea, and their symbiotic lifestyle signature.</title>
        <authorList>
            <person name="Morin E."/>
            <person name="San Clemente H."/>
            <person name="Chen E.C.H."/>
            <person name="De La Providencia I."/>
            <person name="Hainaut M."/>
            <person name="Kuo A."/>
            <person name="Kohler A."/>
            <person name="Murat C."/>
            <person name="Tang N."/>
            <person name="Roy S."/>
            <person name="Loubradou J."/>
            <person name="Henrissat B."/>
            <person name="Grigoriev I.V."/>
            <person name="Corradi N."/>
            <person name="Roux C."/>
            <person name="Martin F.M."/>
        </authorList>
    </citation>
    <scope>NUCLEOTIDE SEQUENCE [LARGE SCALE GENOMIC DNA]</scope>
    <source>
        <strain evidence="1 2">DAOM 227022</strain>
    </source>
</reference>
<dbReference type="OrthoDB" id="2329895at2759"/>
<evidence type="ECO:0000313" key="2">
    <source>
        <dbReference type="Proteomes" id="UP000265703"/>
    </source>
</evidence>
<dbReference type="InterPro" id="IPR036587">
    <property type="entry name" value="NucleaseA_inhib-like_sf"/>
</dbReference>
<dbReference type="InterPro" id="IPR018247">
    <property type="entry name" value="EF_Hand_1_Ca_BS"/>
</dbReference>
<evidence type="ECO:0008006" key="3">
    <source>
        <dbReference type="Google" id="ProtNLM"/>
    </source>
</evidence>
<dbReference type="Pfam" id="PF07924">
    <property type="entry name" value="NuiA"/>
    <property type="match status" value="1"/>
</dbReference>